<dbReference type="Gene3D" id="3.40.50.1820">
    <property type="entry name" value="alpha/beta hydrolase"/>
    <property type="match status" value="1"/>
</dbReference>
<dbReference type="InterPro" id="IPR029058">
    <property type="entry name" value="AB_hydrolase_fold"/>
</dbReference>
<proteinExistence type="predicted"/>
<protein>
    <submittedName>
        <fullName evidence="2">Alpha/beta-hydrolase</fullName>
    </submittedName>
</protein>
<dbReference type="Proteomes" id="UP000800092">
    <property type="component" value="Unassembled WGS sequence"/>
</dbReference>
<name>A0A6A6H926_VIRVR</name>
<dbReference type="Pfam" id="PF12146">
    <property type="entry name" value="Hydrolase_4"/>
    <property type="match status" value="1"/>
</dbReference>
<evidence type="ECO:0000313" key="2">
    <source>
        <dbReference type="EMBL" id="KAF2234301.1"/>
    </source>
</evidence>
<dbReference type="InterPro" id="IPR022742">
    <property type="entry name" value="Hydrolase_4"/>
</dbReference>
<keyword evidence="3" id="KW-1185">Reference proteome</keyword>
<dbReference type="SUPFAM" id="SSF53474">
    <property type="entry name" value="alpha/beta-Hydrolases"/>
    <property type="match status" value="1"/>
</dbReference>
<dbReference type="InterPro" id="IPR051044">
    <property type="entry name" value="MAG_DAG_Lipase"/>
</dbReference>
<dbReference type="EMBL" id="ML991799">
    <property type="protein sequence ID" value="KAF2234301.1"/>
    <property type="molecule type" value="Genomic_DNA"/>
</dbReference>
<dbReference type="PANTHER" id="PTHR11614">
    <property type="entry name" value="PHOSPHOLIPASE-RELATED"/>
    <property type="match status" value="1"/>
</dbReference>
<sequence length="317" mass="35196">MTGTEEGWHAVEDGTRLYTKTWKPDSNPKARMVLIHGFSDHCNTYNNFCNLLASKGIEVRSFDQRGWGRSAPTPSSRGASGPTPLVLSDISSFVSSLPTPQTPTPLFLFGHSMGGAEVLHWLASPLVPTALKHRIRGYLLDAPFIAIHPSTRPSPFTVFAGRLAGKVLPKRQLVNQVEPKFLSRDQEVGRVIAEDQLCHDTGTLEGMAGMLDRAGELEKGRVRMREEMGEGGKTRLWVSHGTDDRVCAFAATRKVVDEFMGEVGDKEFKVYEGWYHRLHDEPGECRETYANDVANWIFARLELPSEATPASDSKSRL</sequence>
<keyword evidence="2" id="KW-0378">Hydrolase</keyword>
<dbReference type="OrthoDB" id="10249433at2759"/>
<dbReference type="AlphaFoldDB" id="A0A6A6H926"/>
<organism evidence="2 3">
    <name type="scientific">Viridothelium virens</name>
    <name type="common">Speckled blister lichen</name>
    <name type="synonym">Trypethelium virens</name>
    <dbReference type="NCBI Taxonomy" id="1048519"/>
    <lineage>
        <taxon>Eukaryota</taxon>
        <taxon>Fungi</taxon>
        <taxon>Dikarya</taxon>
        <taxon>Ascomycota</taxon>
        <taxon>Pezizomycotina</taxon>
        <taxon>Dothideomycetes</taxon>
        <taxon>Dothideomycetes incertae sedis</taxon>
        <taxon>Trypetheliales</taxon>
        <taxon>Trypetheliaceae</taxon>
        <taxon>Viridothelium</taxon>
    </lineage>
</organism>
<evidence type="ECO:0000259" key="1">
    <source>
        <dbReference type="Pfam" id="PF12146"/>
    </source>
</evidence>
<reference evidence="2" key="1">
    <citation type="journal article" date="2020" name="Stud. Mycol.">
        <title>101 Dothideomycetes genomes: a test case for predicting lifestyles and emergence of pathogens.</title>
        <authorList>
            <person name="Haridas S."/>
            <person name="Albert R."/>
            <person name="Binder M."/>
            <person name="Bloem J."/>
            <person name="Labutti K."/>
            <person name="Salamov A."/>
            <person name="Andreopoulos B."/>
            <person name="Baker S."/>
            <person name="Barry K."/>
            <person name="Bills G."/>
            <person name="Bluhm B."/>
            <person name="Cannon C."/>
            <person name="Castanera R."/>
            <person name="Culley D."/>
            <person name="Daum C."/>
            <person name="Ezra D."/>
            <person name="Gonzalez J."/>
            <person name="Henrissat B."/>
            <person name="Kuo A."/>
            <person name="Liang C."/>
            <person name="Lipzen A."/>
            <person name="Lutzoni F."/>
            <person name="Magnuson J."/>
            <person name="Mondo S."/>
            <person name="Nolan M."/>
            <person name="Ohm R."/>
            <person name="Pangilinan J."/>
            <person name="Park H.-J."/>
            <person name="Ramirez L."/>
            <person name="Alfaro M."/>
            <person name="Sun H."/>
            <person name="Tritt A."/>
            <person name="Yoshinaga Y."/>
            <person name="Zwiers L.-H."/>
            <person name="Turgeon B."/>
            <person name="Goodwin S."/>
            <person name="Spatafora J."/>
            <person name="Crous P."/>
            <person name="Grigoriev I."/>
        </authorList>
    </citation>
    <scope>NUCLEOTIDE SEQUENCE</scope>
    <source>
        <strain evidence="2">Tuck. ex Michener</strain>
    </source>
</reference>
<accession>A0A6A6H926</accession>
<gene>
    <name evidence="2" type="ORF">EV356DRAFT_545658</name>
</gene>
<evidence type="ECO:0000313" key="3">
    <source>
        <dbReference type="Proteomes" id="UP000800092"/>
    </source>
</evidence>
<feature type="domain" description="Serine aminopeptidase S33" evidence="1">
    <location>
        <begin position="27"/>
        <end position="282"/>
    </location>
</feature>
<dbReference type="GO" id="GO:0016787">
    <property type="term" value="F:hydrolase activity"/>
    <property type="evidence" value="ECO:0007669"/>
    <property type="project" value="UniProtKB-KW"/>
</dbReference>